<keyword evidence="6" id="KW-1185">Reference proteome</keyword>
<protein>
    <recommendedName>
        <fullName evidence="7">Filament-like plant protein</fullName>
    </recommendedName>
</protein>
<organism evidence="5 6">
    <name type="scientific">Rhynchospora tenuis</name>
    <dbReference type="NCBI Taxonomy" id="198213"/>
    <lineage>
        <taxon>Eukaryota</taxon>
        <taxon>Viridiplantae</taxon>
        <taxon>Streptophyta</taxon>
        <taxon>Embryophyta</taxon>
        <taxon>Tracheophyta</taxon>
        <taxon>Spermatophyta</taxon>
        <taxon>Magnoliopsida</taxon>
        <taxon>Liliopsida</taxon>
        <taxon>Poales</taxon>
        <taxon>Cyperaceae</taxon>
        <taxon>Cyperoideae</taxon>
        <taxon>Rhynchosporeae</taxon>
        <taxon>Rhynchospora</taxon>
    </lineage>
</organism>
<reference evidence="5 6" key="1">
    <citation type="journal article" date="2022" name="Cell">
        <title>Repeat-based holocentromeres influence genome architecture and karyotype evolution.</title>
        <authorList>
            <person name="Hofstatter P.G."/>
            <person name="Thangavel G."/>
            <person name="Lux T."/>
            <person name="Neumann P."/>
            <person name="Vondrak T."/>
            <person name="Novak P."/>
            <person name="Zhang M."/>
            <person name="Costa L."/>
            <person name="Castellani M."/>
            <person name="Scott A."/>
            <person name="Toegelov H."/>
            <person name="Fuchs J."/>
            <person name="Mata-Sucre Y."/>
            <person name="Dias Y."/>
            <person name="Vanzela A.L.L."/>
            <person name="Huettel B."/>
            <person name="Almeida C.C.S."/>
            <person name="Simkova H."/>
            <person name="Souza G."/>
            <person name="Pedrosa-Harand A."/>
            <person name="Macas J."/>
            <person name="Mayer K.F.X."/>
            <person name="Houben A."/>
            <person name="Marques A."/>
        </authorList>
    </citation>
    <scope>NUCLEOTIDE SEQUENCE [LARGE SCALE GENOMIC DNA]</scope>
    <source>
        <strain evidence="5">RhyTen1mFocal</strain>
    </source>
</reference>
<evidence type="ECO:0000256" key="2">
    <source>
        <dbReference type="ARBA" id="ARBA00023054"/>
    </source>
</evidence>
<comment type="similarity">
    <text evidence="1">Belongs to the FPP family.</text>
</comment>
<dbReference type="Pfam" id="PF05911">
    <property type="entry name" value="FPP"/>
    <property type="match status" value="3"/>
</dbReference>
<dbReference type="Proteomes" id="UP001210211">
    <property type="component" value="Unassembled WGS sequence"/>
</dbReference>
<feature type="compositionally biased region" description="Basic and acidic residues" evidence="4">
    <location>
        <begin position="56"/>
        <end position="83"/>
    </location>
</feature>
<feature type="region of interest" description="Disordered" evidence="4">
    <location>
        <begin position="280"/>
        <end position="311"/>
    </location>
</feature>
<comment type="caution">
    <text evidence="5">The sequence shown here is derived from an EMBL/GenBank/DDBJ whole genome shotgun (WGS) entry which is preliminary data.</text>
</comment>
<dbReference type="PANTHER" id="PTHR31580:SF49">
    <property type="entry name" value="FILAMENT-LIKE PLANT PROTEIN 3"/>
    <property type="match status" value="1"/>
</dbReference>
<evidence type="ECO:0000256" key="4">
    <source>
        <dbReference type="SAM" id="MobiDB-lite"/>
    </source>
</evidence>
<gene>
    <name evidence="5" type="ORF">LUZ61_007367</name>
</gene>
<proteinExistence type="inferred from homology"/>
<dbReference type="PANTHER" id="PTHR31580">
    <property type="entry name" value="FILAMENT-LIKE PLANT PROTEIN 4"/>
    <property type="match status" value="1"/>
</dbReference>
<feature type="coiled-coil region" evidence="3">
    <location>
        <begin position="385"/>
        <end position="553"/>
    </location>
</feature>
<feature type="region of interest" description="Disordered" evidence="4">
    <location>
        <begin position="1"/>
        <end position="22"/>
    </location>
</feature>
<feature type="region of interest" description="Disordered" evidence="4">
    <location>
        <begin position="41"/>
        <end position="83"/>
    </location>
</feature>
<sequence length="792" mass="89923">MLKLSGEMNGETLLMGPASPEKLPAETITSGFIPQVVTTTDITPLKNTQPDVTPVPEEKKHTETPKREREKEDNETVTREKEKEVNETVKSLTERLSAALSTITAKEELVKQHAKVAEEAVAGWEQAEREVINLKQQLEATSHKNISLEEQINHLDTALKECVRQLRQSRDEQPQKILEAISAKSQEWESRNLDLETQLNQIKSHENELHEKLMALEKENRDLKANLIVRYREVELLQVERDLSNQAAETASKQHLESVKKIVKVEAECRRLRVLNARTRPPGNSTYVESVTDSQSDSGDRALCTTDSETGGPETWASALIAELDQFKNGSACTRNITNSSSVEIDLMDDFLEMERLAAAPIESDTGEVVQTRSDQTVVRDGSEIRSIKDEMEGLHAKLEIVEREKVELAMALEASRNQLELSEAKLLEIELQLDLANETQRVYVKEIDDLEERRHEVELQLESALLHVRELQLNVSLLEEKIEAERLLCTEYKKKFEATDADKEALEDQIELLEKSQSENLGLLEKMLNEERIKSEEAKVKLEAEIKSQEKSYLENVRLLEEMMKEERVKSEGIKVKLEAQIESLEKSHLETVRSLEDVKDEKINLEELRVRSEVAESEKEELNARLEIVMSEVSNLRRKLGLLEGQIEKERLLSEGFEAKCRKLEAQLERQRLSLSNGELKTKQEKELAMAAGKLAECQKTIASLGQQLKSLTNLEQEIVLEPTEGLVSTKDSLDNSSYTSNEEFGLRAPDDFAHDLIRFTRVNGNGQLQYPPRLSPFSGFSGFSSLTKE</sequence>
<dbReference type="InterPro" id="IPR008587">
    <property type="entry name" value="FPP_plant"/>
</dbReference>
<feature type="coiled-coil region" evidence="3">
    <location>
        <begin position="124"/>
        <end position="151"/>
    </location>
</feature>
<evidence type="ECO:0000256" key="1">
    <source>
        <dbReference type="ARBA" id="ARBA00005921"/>
    </source>
</evidence>
<evidence type="ECO:0000313" key="6">
    <source>
        <dbReference type="Proteomes" id="UP001210211"/>
    </source>
</evidence>
<evidence type="ECO:0000256" key="3">
    <source>
        <dbReference type="SAM" id="Coils"/>
    </source>
</evidence>
<feature type="compositionally biased region" description="Polar residues" evidence="4">
    <location>
        <begin position="41"/>
        <end position="51"/>
    </location>
</feature>
<evidence type="ECO:0000313" key="5">
    <source>
        <dbReference type="EMBL" id="KAJ3703662.1"/>
    </source>
</evidence>
<evidence type="ECO:0008006" key="7">
    <source>
        <dbReference type="Google" id="ProtNLM"/>
    </source>
</evidence>
<accession>A0AAD6EWD6</accession>
<feature type="coiled-coil region" evidence="3">
    <location>
        <begin position="178"/>
        <end position="226"/>
    </location>
</feature>
<feature type="coiled-coil region" evidence="3">
    <location>
        <begin position="600"/>
        <end position="717"/>
    </location>
</feature>
<keyword evidence="2 3" id="KW-0175">Coiled coil</keyword>
<dbReference type="EMBL" id="JAMRDG010000001">
    <property type="protein sequence ID" value="KAJ3703662.1"/>
    <property type="molecule type" value="Genomic_DNA"/>
</dbReference>
<feature type="compositionally biased region" description="Polar residues" evidence="4">
    <location>
        <begin position="282"/>
        <end position="297"/>
    </location>
</feature>
<dbReference type="AlphaFoldDB" id="A0AAD6EWD6"/>
<name>A0AAD6EWD6_9POAL</name>